<feature type="region of interest" description="Disordered" evidence="1">
    <location>
        <begin position="60"/>
        <end position="103"/>
    </location>
</feature>
<dbReference type="Proteomes" id="UP000554482">
    <property type="component" value="Unassembled WGS sequence"/>
</dbReference>
<gene>
    <name evidence="2" type="ORF">FRX31_034939</name>
</gene>
<evidence type="ECO:0000256" key="1">
    <source>
        <dbReference type="SAM" id="MobiDB-lite"/>
    </source>
</evidence>
<keyword evidence="3" id="KW-1185">Reference proteome</keyword>
<organism evidence="2 3">
    <name type="scientific">Thalictrum thalictroides</name>
    <name type="common">Rue-anemone</name>
    <name type="synonym">Anemone thalictroides</name>
    <dbReference type="NCBI Taxonomy" id="46969"/>
    <lineage>
        <taxon>Eukaryota</taxon>
        <taxon>Viridiplantae</taxon>
        <taxon>Streptophyta</taxon>
        <taxon>Embryophyta</taxon>
        <taxon>Tracheophyta</taxon>
        <taxon>Spermatophyta</taxon>
        <taxon>Magnoliopsida</taxon>
        <taxon>Ranunculales</taxon>
        <taxon>Ranunculaceae</taxon>
        <taxon>Thalictroideae</taxon>
        <taxon>Thalictrum</taxon>
    </lineage>
</organism>
<sequence>MMEVVLMLKGNSPVGKPSYPFLLVQSSNSSMVLSQEGFPQVSLEVPLVRSIRKWVDSPERNPAYPSYASITGGGNNGPEDDGGVVTLPLLKSNVPKKQSPDIL</sequence>
<proteinExistence type="predicted"/>
<reference evidence="2 3" key="1">
    <citation type="submission" date="2020-06" db="EMBL/GenBank/DDBJ databases">
        <title>Transcriptomic and genomic resources for Thalictrum thalictroides and T. hernandezii: Facilitating candidate gene discovery in an emerging model plant lineage.</title>
        <authorList>
            <person name="Arias T."/>
            <person name="Riano-Pachon D.M."/>
            <person name="Di Stilio V.S."/>
        </authorList>
    </citation>
    <scope>NUCLEOTIDE SEQUENCE [LARGE SCALE GENOMIC DNA]</scope>
    <source>
        <strain evidence="3">cv. WT478/WT964</strain>
        <tissue evidence="2">Leaves</tissue>
    </source>
</reference>
<dbReference type="AlphaFoldDB" id="A0A7J6USB3"/>
<comment type="caution">
    <text evidence="2">The sequence shown here is derived from an EMBL/GenBank/DDBJ whole genome shotgun (WGS) entry which is preliminary data.</text>
</comment>
<dbReference type="EMBL" id="JABWDY010044012">
    <property type="protein sequence ID" value="KAF5175474.1"/>
    <property type="molecule type" value="Genomic_DNA"/>
</dbReference>
<evidence type="ECO:0000313" key="3">
    <source>
        <dbReference type="Proteomes" id="UP000554482"/>
    </source>
</evidence>
<accession>A0A7J6USB3</accession>
<evidence type="ECO:0000313" key="2">
    <source>
        <dbReference type="EMBL" id="KAF5175474.1"/>
    </source>
</evidence>
<name>A0A7J6USB3_THATH</name>
<protein>
    <submittedName>
        <fullName evidence="2">Uncharacterized protein</fullName>
    </submittedName>
</protein>